<evidence type="ECO:0000313" key="3">
    <source>
        <dbReference type="Proteomes" id="UP000218231"/>
    </source>
</evidence>
<protein>
    <submittedName>
        <fullName evidence="2">Uncharacterized protein</fullName>
    </submittedName>
</protein>
<reference evidence="2 3" key="1">
    <citation type="journal article" date="2017" name="Curr. Biol.">
        <title>Genome architecture and evolution of a unichromosomal asexual nematode.</title>
        <authorList>
            <person name="Fradin H."/>
            <person name="Zegar C."/>
            <person name="Gutwein M."/>
            <person name="Lucas J."/>
            <person name="Kovtun M."/>
            <person name="Corcoran D."/>
            <person name="Baugh L.R."/>
            <person name="Kiontke K."/>
            <person name="Gunsalus K."/>
            <person name="Fitch D.H."/>
            <person name="Piano F."/>
        </authorList>
    </citation>
    <scope>NUCLEOTIDE SEQUENCE [LARGE SCALE GENOMIC DNA]</scope>
    <source>
        <strain evidence="2">PF1309</strain>
    </source>
</reference>
<comment type="caution">
    <text evidence="2">The sequence shown here is derived from an EMBL/GenBank/DDBJ whole genome shotgun (WGS) entry which is preliminary data.</text>
</comment>
<dbReference type="EMBL" id="LIAE01006460">
    <property type="protein sequence ID" value="PAV89278.1"/>
    <property type="molecule type" value="Genomic_DNA"/>
</dbReference>
<proteinExistence type="predicted"/>
<organism evidence="2 3">
    <name type="scientific">Diploscapter pachys</name>
    <dbReference type="NCBI Taxonomy" id="2018661"/>
    <lineage>
        <taxon>Eukaryota</taxon>
        <taxon>Metazoa</taxon>
        <taxon>Ecdysozoa</taxon>
        <taxon>Nematoda</taxon>
        <taxon>Chromadorea</taxon>
        <taxon>Rhabditida</taxon>
        <taxon>Rhabditina</taxon>
        <taxon>Rhabditomorpha</taxon>
        <taxon>Rhabditoidea</taxon>
        <taxon>Rhabditidae</taxon>
        <taxon>Diploscapter</taxon>
    </lineage>
</organism>
<gene>
    <name evidence="2" type="ORF">WR25_23800</name>
</gene>
<dbReference type="Proteomes" id="UP000218231">
    <property type="component" value="Unassembled WGS sequence"/>
</dbReference>
<dbReference type="AlphaFoldDB" id="A0A2A2LSY9"/>
<evidence type="ECO:0000313" key="2">
    <source>
        <dbReference type="EMBL" id="PAV89278.1"/>
    </source>
</evidence>
<sequence>MVNHCRSKHQDETAYKDLLPYWNEEDVMRTSEYMFGDRHWILEKMPPAWRDNHKELIRSVSAEQRRIAALGTKTKTSTKPCPVPIPQDVEESDDEVKKTEAPSVDKGGNIRCHTCSSPVYKTPTCILDHFFGHYEKLYGVRRYTCDDCGFETNSSTIPRRCRGHPNHTRTDHLTEFPADCIFTTSRAVFDDPYAVLQWLPEEWKEDLITRIRGIPPKTAMKKALMVDPPDTDENCELALDERMCERVLRRLTSLEKQVPKAEEMKRKVCVCVIVWREVMFVYLLVVLPDVLQRIAERRTTINLKISIYYAHLI</sequence>
<keyword evidence="3" id="KW-1185">Reference proteome</keyword>
<evidence type="ECO:0000256" key="1">
    <source>
        <dbReference type="SAM" id="MobiDB-lite"/>
    </source>
</evidence>
<feature type="region of interest" description="Disordered" evidence="1">
    <location>
        <begin position="75"/>
        <end position="103"/>
    </location>
</feature>
<name>A0A2A2LSY9_9BILA</name>
<accession>A0A2A2LSY9</accession>